<keyword evidence="3" id="KW-0808">Transferase</keyword>
<organism evidence="6 7">
    <name type="scientific">Chrysophaeum taylorii</name>
    <dbReference type="NCBI Taxonomy" id="2483200"/>
    <lineage>
        <taxon>Eukaryota</taxon>
        <taxon>Sar</taxon>
        <taxon>Stramenopiles</taxon>
        <taxon>Ochrophyta</taxon>
        <taxon>Pelagophyceae</taxon>
        <taxon>Pelagomonadales</taxon>
        <taxon>Pelagomonadaceae</taxon>
        <taxon>Chrysophaeum</taxon>
    </lineage>
</organism>
<feature type="domain" description="Peripheral subunit-binding (PSBD)" evidence="5">
    <location>
        <begin position="124"/>
        <end position="161"/>
    </location>
</feature>
<dbReference type="Gene3D" id="4.10.320.10">
    <property type="entry name" value="E3-binding domain"/>
    <property type="match status" value="1"/>
</dbReference>
<accession>A0AAD7UGZ1</accession>
<reference evidence="6" key="1">
    <citation type="submission" date="2023-01" db="EMBL/GenBank/DDBJ databases">
        <title>Metagenome sequencing of chrysophaentin producing Chrysophaeum taylorii.</title>
        <authorList>
            <person name="Davison J."/>
            <person name="Bewley C."/>
        </authorList>
    </citation>
    <scope>NUCLEOTIDE SEQUENCE</scope>
    <source>
        <strain evidence="6">NIES-1699</strain>
    </source>
</reference>
<dbReference type="InterPro" id="IPR000089">
    <property type="entry name" value="Biotin_lipoyl"/>
</dbReference>
<dbReference type="PROSITE" id="PS50968">
    <property type="entry name" value="BIOTINYL_LIPOYL"/>
    <property type="match status" value="1"/>
</dbReference>
<proteinExistence type="inferred from homology"/>
<dbReference type="InterPro" id="IPR045257">
    <property type="entry name" value="E2/Pdx1"/>
</dbReference>
<dbReference type="InterPro" id="IPR001078">
    <property type="entry name" value="2-oxoacid_DH_actylTfrase"/>
</dbReference>
<dbReference type="GO" id="GO:0005739">
    <property type="term" value="C:mitochondrion"/>
    <property type="evidence" value="ECO:0007669"/>
    <property type="project" value="TreeGrafter"/>
</dbReference>
<dbReference type="InterPro" id="IPR004167">
    <property type="entry name" value="PSBD"/>
</dbReference>
<evidence type="ECO:0000259" key="5">
    <source>
        <dbReference type="PROSITE" id="PS51826"/>
    </source>
</evidence>
<keyword evidence="7" id="KW-1185">Reference proteome</keyword>
<dbReference type="SUPFAM" id="SSF51230">
    <property type="entry name" value="Single hybrid motif"/>
    <property type="match status" value="1"/>
</dbReference>
<dbReference type="Proteomes" id="UP001230188">
    <property type="component" value="Unassembled WGS sequence"/>
</dbReference>
<dbReference type="EC" id="2.3.1.-" evidence="3"/>
<dbReference type="SUPFAM" id="SSF47005">
    <property type="entry name" value="Peripheral subunit-binding domain of 2-oxo acid dehydrogenase complex"/>
    <property type="match status" value="1"/>
</dbReference>
<comment type="cofactor">
    <cofactor evidence="3">
        <name>(R)-lipoate</name>
        <dbReference type="ChEBI" id="CHEBI:83088"/>
    </cofactor>
</comment>
<evidence type="ECO:0000313" key="6">
    <source>
        <dbReference type="EMBL" id="KAJ8604100.1"/>
    </source>
</evidence>
<keyword evidence="2 3" id="KW-0450">Lipoyl</keyword>
<evidence type="ECO:0000256" key="2">
    <source>
        <dbReference type="ARBA" id="ARBA00022823"/>
    </source>
</evidence>
<dbReference type="GO" id="GO:0045254">
    <property type="term" value="C:pyruvate dehydrogenase complex"/>
    <property type="evidence" value="ECO:0007669"/>
    <property type="project" value="InterPro"/>
</dbReference>
<keyword evidence="3" id="KW-0012">Acyltransferase</keyword>
<dbReference type="Gene3D" id="3.30.559.10">
    <property type="entry name" value="Chloramphenicol acetyltransferase-like domain"/>
    <property type="match status" value="1"/>
</dbReference>
<dbReference type="CDD" id="cd06849">
    <property type="entry name" value="lipoyl_domain"/>
    <property type="match status" value="1"/>
</dbReference>
<name>A0AAD7UGZ1_9STRA</name>
<dbReference type="EMBL" id="JAQMWT010000340">
    <property type="protein sequence ID" value="KAJ8604100.1"/>
    <property type="molecule type" value="Genomic_DNA"/>
</dbReference>
<dbReference type="InterPro" id="IPR023213">
    <property type="entry name" value="CAT-like_dom_sf"/>
</dbReference>
<gene>
    <name evidence="6" type="ORF">CTAYLR_001757</name>
</gene>
<dbReference type="Pfam" id="PF02817">
    <property type="entry name" value="E3_binding"/>
    <property type="match status" value="1"/>
</dbReference>
<dbReference type="PANTHER" id="PTHR23151:SF90">
    <property type="entry name" value="DIHYDROLIPOYLLYSINE-RESIDUE ACETYLTRANSFERASE COMPONENT OF PYRUVATE DEHYDROGENASE COMPLEX, MITOCHONDRIAL-RELATED"/>
    <property type="match status" value="1"/>
</dbReference>
<dbReference type="PROSITE" id="PS51826">
    <property type="entry name" value="PSBD"/>
    <property type="match status" value="1"/>
</dbReference>
<dbReference type="AlphaFoldDB" id="A0AAD7UGZ1"/>
<comment type="caution">
    <text evidence="6">The sequence shown here is derived from an EMBL/GenBank/DDBJ whole genome shotgun (WGS) entry which is preliminary data.</text>
</comment>
<sequence>MVRWLSYPSHQVVGLPSLSPTMEAGTISTWKVEVGGSYGAGDVIAEIETDKATVDFEAQDDGIVAKLLVDKGSEVKVGTPIMVVVEDAADVAAFENFAVEAVAPAAAAAPAPAAPAPKSGDPFLLTPAARFLSHSKKIDATGLAGSGKGGRITKGDVLNALKKGVKFPALAQQQIQQEVTAAPAPAPPPATATLPAAAAATTGFDVASIPTTGAPFVDTPASSMRKVISKRLTESRATVPHSFASVTVELDDVAKFRKELAAMDVKVSVNDVVIRACALALRDVPKANSAWIDGNAHPNASVDISVAVATPNGLITPIVFDAPAKGLAQISAEVRDLAGRARIGKLKPEEYQGGTCSVSNLGMFGIKEFSAVINPPQACILAVGAGVPTLKLDDSGNPRKATTMTSRLSYDRRVVDEPLAALFLQAYAHYMANPKLLML</sequence>
<feature type="domain" description="Lipoyl-binding" evidence="4">
    <location>
        <begin position="10"/>
        <end position="85"/>
    </location>
</feature>
<protein>
    <recommendedName>
        <fullName evidence="3">Dihydrolipoamide acetyltransferase component of pyruvate dehydrogenase complex</fullName>
        <ecNumber evidence="3">2.3.1.-</ecNumber>
    </recommendedName>
</protein>
<evidence type="ECO:0000256" key="3">
    <source>
        <dbReference type="RuleBase" id="RU003423"/>
    </source>
</evidence>
<dbReference type="Pfam" id="PF00364">
    <property type="entry name" value="Biotin_lipoyl"/>
    <property type="match status" value="1"/>
</dbReference>
<dbReference type="InterPro" id="IPR011053">
    <property type="entry name" value="Single_hybrid_motif"/>
</dbReference>
<evidence type="ECO:0000313" key="7">
    <source>
        <dbReference type="Proteomes" id="UP001230188"/>
    </source>
</evidence>
<dbReference type="Pfam" id="PF00198">
    <property type="entry name" value="2-oxoacid_dh"/>
    <property type="match status" value="1"/>
</dbReference>
<dbReference type="GO" id="GO:0006086">
    <property type="term" value="P:pyruvate decarboxylation to acetyl-CoA"/>
    <property type="evidence" value="ECO:0007669"/>
    <property type="project" value="InterPro"/>
</dbReference>
<comment type="similarity">
    <text evidence="1 3">Belongs to the 2-oxoacid dehydrogenase family.</text>
</comment>
<evidence type="ECO:0000259" key="4">
    <source>
        <dbReference type="PROSITE" id="PS50968"/>
    </source>
</evidence>
<evidence type="ECO:0000256" key="1">
    <source>
        <dbReference type="ARBA" id="ARBA00007317"/>
    </source>
</evidence>
<dbReference type="PANTHER" id="PTHR23151">
    <property type="entry name" value="DIHYDROLIPOAMIDE ACETYL/SUCCINYL-TRANSFERASE-RELATED"/>
    <property type="match status" value="1"/>
</dbReference>
<dbReference type="GO" id="GO:0016746">
    <property type="term" value="F:acyltransferase activity"/>
    <property type="evidence" value="ECO:0007669"/>
    <property type="project" value="UniProtKB-KW"/>
</dbReference>
<dbReference type="FunFam" id="2.40.50.100:FF:000010">
    <property type="entry name" value="Acetyltransferase component of pyruvate dehydrogenase complex"/>
    <property type="match status" value="1"/>
</dbReference>
<dbReference type="Gene3D" id="2.40.50.100">
    <property type="match status" value="1"/>
</dbReference>
<dbReference type="SUPFAM" id="SSF52777">
    <property type="entry name" value="CoA-dependent acyltransferases"/>
    <property type="match status" value="1"/>
</dbReference>
<dbReference type="InterPro" id="IPR036625">
    <property type="entry name" value="E3-bd_dom_sf"/>
</dbReference>